<keyword evidence="5" id="KW-1185">Reference proteome</keyword>
<organism evidence="4 5">
    <name type="scientific">Mucilaginibacter pedocola</name>
    <dbReference type="NCBI Taxonomy" id="1792845"/>
    <lineage>
        <taxon>Bacteria</taxon>
        <taxon>Pseudomonadati</taxon>
        <taxon>Bacteroidota</taxon>
        <taxon>Sphingobacteriia</taxon>
        <taxon>Sphingobacteriales</taxon>
        <taxon>Sphingobacteriaceae</taxon>
        <taxon>Mucilaginibacter</taxon>
    </lineage>
</organism>
<accession>A0A1S9PL54</accession>
<evidence type="ECO:0000313" key="4">
    <source>
        <dbReference type="EMBL" id="OOQ61693.1"/>
    </source>
</evidence>
<reference evidence="4 5" key="1">
    <citation type="submission" date="2016-07" db="EMBL/GenBank/DDBJ databases">
        <title>Genomic analysis of zinc-resistant bacterium Mucilaginibacter pedocola TBZ30.</title>
        <authorList>
            <person name="Huang J."/>
            <person name="Tang J."/>
        </authorList>
    </citation>
    <scope>NUCLEOTIDE SEQUENCE [LARGE SCALE GENOMIC DNA]</scope>
    <source>
        <strain evidence="4 5">TBZ30</strain>
    </source>
</reference>
<dbReference type="PANTHER" id="PTHR10366:SF564">
    <property type="entry name" value="STEROL-4-ALPHA-CARBOXYLATE 3-DEHYDROGENASE, DECARBOXYLATING"/>
    <property type="match status" value="1"/>
</dbReference>
<dbReference type="FunFam" id="3.40.50.720:FF:000336">
    <property type="entry name" value="Aldehyde reductase"/>
    <property type="match status" value="1"/>
</dbReference>
<evidence type="ECO:0000256" key="1">
    <source>
        <dbReference type="ARBA" id="ARBA00023002"/>
    </source>
</evidence>
<dbReference type="Pfam" id="PF01370">
    <property type="entry name" value="Epimerase"/>
    <property type="match status" value="1"/>
</dbReference>
<sequence length="341" mass="37064">MKKRVLLTGISGFLGSHTAIQLLNKGYEVVGTLRDQKRAEAIKNVIAKHTEHTANLSFAQAELSDEKVWAKLCEDIDYVQHIASPFPRETPKHEDELIIPAKNGVLFILKAASAAGVKRVVLTSSSSAVLYGKPAGQESGTHDETVWTDATNKADTTPYFRSKTIAEKAAWDFIKANKSGMELVTVLPGAILGPVLEDDFGTSANIVLKMMDGSMPAIPNIGFDVVDVRSVADSLILAMEKPEAAGERFISSAGFLSFPEVSAILRSKYPGRKIPKSILPNFLTRILAWFDKALGPVLLDLGKQRRANSSKARRLLGWQPIDNREAVISCAESLIALGLLK</sequence>
<keyword evidence="1" id="KW-0560">Oxidoreductase</keyword>
<evidence type="ECO:0000259" key="3">
    <source>
        <dbReference type="Pfam" id="PF01370"/>
    </source>
</evidence>
<dbReference type="SUPFAM" id="SSF51735">
    <property type="entry name" value="NAD(P)-binding Rossmann-fold domains"/>
    <property type="match status" value="1"/>
</dbReference>
<dbReference type="InterPro" id="IPR036291">
    <property type="entry name" value="NAD(P)-bd_dom_sf"/>
</dbReference>
<dbReference type="EMBL" id="MBTF01000001">
    <property type="protein sequence ID" value="OOQ61693.1"/>
    <property type="molecule type" value="Genomic_DNA"/>
</dbReference>
<feature type="domain" description="NAD-dependent epimerase/dehydratase" evidence="3">
    <location>
        <begin position="5"/>
        <end position="245"/>
    </location>
</feature>
<dbReference type="OrthoDB" id="9778052at2"/>
<name>A0A1S9PL54_9SPHI</name>
<dbReference type="Gene3D" id="3.40.50.720">
    <property type="entry name" value="NAD(P)-binding Rossmann-like Domain"/>
    <property type="match status" value="1"/>
</dbReference>
<dbReference type="InterPro" id="IPR001509">
    <property type="entry name" value="Epimerase_deHydtase"/>
</dbReference>
<comment type="caution">
    <text evidence="4">The sequence shown here is derived from an EMBL/GenBank/DDBJ whole genome shotgun (WGS) entry which is preliminary data.</text>
</comment>
<evidence type="ECO:0000313" key="5">
    <source>
        <dbReference type="Proteomes" id="UP000189739"/>
    </source>
</evidence>
<dbReference type="PANTHER" id="PTHR10366">
    <property type="entry name" value="NAD DEPENDENT EPIMERASE/DEHYDRATASE"/>
    <property type="match status" value="1"/>
</dbReference>
<proteinExistence type="inferred from homology"/>
<dbReference type="InterPro" id="IPR050425">
    <property type="entry name" value="NAD(P)_dehydrat-like"/>
</dbReference>
<dbReference type="RefSeq" id="WP_078345867.1">
    <property type="nucleotide sequence ID" value="NZ_MBTF01000001.1"/>
</dbReference>
<comment type="similarity">
    <text evidence="2">Belongs to the NAD(P)-dependent epimerase/dehydratase family. Dihydroflavonol-4-reductase subfamily.</text>
</comment>
<dbReference type="GO" id="GO:0016616">
    <property type="term" value="F:oxidoreductase activity, acting on the CH-OH group of donors, NAD or NADP as acceptor"/>
    <property type="evidence" value="ECO:0007669"/>
    <property type="project" value="TreeGrafter"/>
</dbReference>
<dbReference type="Proteomes" id="UP000189739">
    <property type="component" value="Unassembled WGS sequence"/>
</dbReference>
<dbReference type="STRING" id="1792845.BC343_01060"/>
<protein>
    <submittedName>
        <fullName evidence="4">Nucleoside-diphosphate sugar epimerase</fullName>
    </submittedName>
</protein>
<evidence type="ECO:0000256" key="2">
    <source>
        <dbReference type="ARBA" id="ARBA00023445"/>
    </source>
</evidence>
<dbReference type="AlphaFoldDB" id="A0A1S9PL54"/>
<dbReference type="CDD" id="cd05227">
    <property type="entry name" value="AR_SDR_e"/>
    <property type="match status" value="1"/>
</dbReference>
<gene>
    <name evidence="4" type="ORF">BC343_01060</name>
</gene>